<dbReference type="SUPFAM" id="SSF51679">
    <property type="entry name" value="Bacterial luciferase-like"/>
    <property type="match status" value="1"/>
</dbReference>
<proteinExistence type="predicted"/>
<dbReference type="Gene3D" id="3.20.20.30">
    <property type="entry name" value="Luciferase-like domain"/>
    <property type="match status" value="1"/>
</dbReference>
<dbReference type="InterPro" id="IPR011251">
    <property type="entry name" value="Luciferase-like_dom"/>
</dbReference>
<dbReference type="PANTHER" id="PTHR30137">
    <property type="entry name" value="LUCIFERASE-LIKE MONOOXYGENASE"/>
    <property type="match status" value="1"/>
</dbReference>
<evidence type="ECO:0000313" key="4">
    <source>
        <dbReference type="EMBL" id="GGR09026.1"/>
    </source>
</evidence>
<dbReference type="InterPro" id="IPR036661">
    <property type="entry name" value="Luciferase-like_sf"/>
</dbReference>
<dbReference type="Pfam" id="PF00296">
    <property type="entry name" value="Bac_luciferase"/>
    <property type="match status" value="1"/>
</dbReference>
<organism evidence="4 5">
    <name type="scientific">Streptomyces aurantiogriseus</name>
    <dbReference type="NCBI Taxonomy" id="66870"/>
    <lineage>
        <taxon>Bacteria</taxon>
        <taxon>Bacillati</taxon>
        <taxon>Actinomycetota</taxon>
        <taxon>Actinomycetes</taxon>
        <taxon>Kitasatosporales</taxon>
        <taxon>Streptomycetaceae</taxon>
        <taxon>Streptomyces</taxon>
    </lineage>
</organism>
<keyword evidence="2" id="KW-0503">Monooxygenase</keyword>
<comment type="caution">
    <text evidence="4">The sequence shown here is derived from an EMBL/GenBank/DDBJ whole genome shotgun (WGS) entry which is preliminary data.</text>
</comment>
<protein>
    <submittedName>
        <fullName evidence="4">Luciferase</fullName>
    </submittedName>
</protein>
<evidence type="ECO:0000256" key="1">
    <source>
        <dbReference type="ARBA" id="ARBA00023002"/>
    </source>
</evidence>
<evidence type="ECO:0000256" key="2">
    <source>
        <dbReference type="ARBA" id="ARBA00023033"/>
    </source>
</evidence>
<dbReference type="GO" id="GO:0004497">
    <property type="term" value="F:monooxygenase activity"/>
    <property type="evidence" value="ECO:0007669"/>
    <property type="project" value="UniProtKB-KW"/>
</dbReference>
<dbReference type="GO" id="GO:0005829">
    <property type="term" value="C:cytosol"/>
    <property type="evidence" value="ECO:0007669"/>
    <property type="project" value="TreeGrafter"/>
</dbReference>
<dbReference type="InterPro" id="IPR050766">
    <property type="entry name" value="Bact_Lucif_Oxidored"/>
</dbReference>
<keyword evidence="5" id="KW-1185">Reference proteome</keyword>
<dbReference type="EMBL" id="BMSX01000005">
    <property type="protein sequence ID" value="GGR09026.1"/>
    <property type="molecule type" value="Genomic_DNA"/>
</dbReference>
<accession>A0A918C759</accession>
<name>A0A918C759_9ACTN</name>
<feature type="domain" description="Luciferase-like" evidence="3">
    <location>
        <begin position="3"/>
        <end position="302"/>
    </location>
</feature>
<dbReference type="GO" id="GO:0016705">
    <property type="term" value="F:oxidoreductase activity, acting on paired donors, with incorporation or reduction of molecular oxygen"/>
    <property type="evidence" value="ECO:0007669"/>
    <property type="project" value="InterPro"/>
</dbReference>
<keyword evidence="1" id="KW-0560">Oxidoreductase</keyword>
<evidence type="ECO:0000259" key="3">
    <source>
        <dbReference type="Pfam" id="PF00296"/>
    </source>
</evidence>
<dbReference type="AlphaFoldDB" id="A0A918C759"/>
<evidence type="ECO:0000313" key="5">
    <source>
        <dbReference type="Proteomes" id="UP000658320"/>
    </source>
</evidence>
<reference evidence="4" key="1">
    <citation type="journal article" date="2014" name="Int. J. Syst. Evol. Microbiol.">
        <title>Complete genome sequence of Corynebacterium casei LMG S-19264T (=DSM 44701T), isolated from a smear-ripened cheese.</title>
        <authorList>
            <consortium name="US DOE Joint Genome Institute (JGI-PGF)"/>
            <person name="Walter F."/>
            <person name="Albersmeier A."/>
            <person name="Kalinowski J."/>
            <person name="Ruckert C."/>
        </authorList>
    </citation>
    <scope>NUCLEOTIDE SEQUENCE</scope>
    <source>
        <strain evidence="4">JCM 4346</strain>
    </source>
</reference>
<sequence length="355" mass="39889">MDVGFLFNIRRHPEEQRSLQQVYQDHIDDVVHAERLGFTHAWAGEHHFAWDQATPGLFPVLAAVAQRTSRIRIGTHVTVLPYHHPLRVAEDAAVLDILSGGRFELTVGAGSFYEEFRSYDVDAAERFGRLYEGLDIILKCFTEDEFSHEGKYFTFPDVRMTTKPLQERLPVWVAASGPVGVKRVARRGLNIAGASAFGPQLMELFDSELRAHGHNPADHGSGLLSMVHVADDEDRAWAEAARGVHHWLTFLAGHEWVGLEFTGGRLDVPEPAPLRDWAANSPIPYHVGTPDQVAESLLKRVRSARNTNLALSFRQVFMDTAAVRRSMDLFAEHVLPELRAWQHPTNTADLQVNDQ</sequence>
<dbReference type="Proteomes" id="UP000658320">
    <property type="component" value="Unassembled WGS sequence"/>
</dbReference>
<dbReference type="PANTHER" id="PTHR30137:SF8">
    <property type="entry name" value="BLR5498 PROTEIN"/>
    <property type="match status" value="1"/>
</dbReference>
<gene>
    <name evidence="4" type="ORF">GCM10010251_25920</name>
</gene>
<dbReference type="RefSeq" id="WP_189935557.1">
    <property type="nucleotide sequence ID" value="NZ_BMSX01000005.1"/>
</dbReference>
<reference evidence="4" key="2">
    <citation type="submission" date="2020-09" db="EMBL/GenBank/DDBJ databases">
        <authorList>
            <person name="Sun Q."/>
            <person name="Ohkuma M."/>
        </authorList>
    </citation>
    <scope>NUCLEOTIDE SEQUENCE</scope>
    <source>
        <strain evidence="4">JCM 4346</strain>
    </source>
</reference>